<reference evidence="1 2" key="1">
    <citation type="submission" date="2023-12" db="EMBL/GenBank/DDBJ databases">
        <title>Stenotrophomonas guangdongensis sp. nov., isolated from wilted pepper plants (Capsicum annuum).</title>
        <authorList>
            <person name="Qiu M."/>
            <person name="Li Y."/>
            <person name="Liu Q."/>
            <person name="Zhang X."/>
            <person name="Huang Y."/>
            <person name="Guo R."/>
            <person name="Hu M."/>
            <person name="Zhou J."/>
            <person name="Zhou X."/>
        </authorList>
    </citation>
    <scope>NUCLEOTIDE SEQUENCE [LARGE SCALE GENOMIC DNA]</scope>
    <source>
        <strain evidence="1 2">MH1</strain>
    </source>
</reference>
<name>A0ABU5V8W3_9GAMM</name>
<sequence>MSNGELDAMAKVLRKLACERHACYQCHPNGRTFNPIPRMGLSDCIGGYMAVWQFRSLNPNENSGASTVDDNFAVEERTDVEILVRETLQNPLDARAKPDDKVRVSYRIVEVETKASRFCTELFRDVWLTHAKAGQLLAAAPPVTSRFLVIEDFGTTGLEGAYDDSSVDGPSENWNAFWFREGEGAKQARSNGGAGQGKITLYLASSIRSVFALTQRRSDEKALLFGCSRFRRNYRIGNSKERWAKEARWGSVEDASRLAEPVVEAGFIAAVKQELNLARGDAAGTSFIVPLPQAELTEESIRKAVVNEFFFAICRGRLEVTVGDVLLSAESIVGHAAALGEDARSSATYREFLRLAAMRTGLPPLARADAEWTKKFDASVFPESDLRVLKSEFELGEPVVVEFPLGIKAKSDGAKRTTFKVFLQQDQDLEKSEELFVRQDLAIDGEKKLKNVKAAMPVMALTFIDDAGLSEFLVCAEEPTHRTWNAQRPKVKNNYVAPGTALSAVRNAASRLVQLLAPTAKRDETALALYFADPAQYERVRRGEKGVTDKEERPGVERLVDIPPAKAKPVVLKPRQDGFSVQAVVSEGEAFVPMECRVQLAYATVQGDSFKLWDAADFWLNDEKRFPAEVSGVDEVIRDGNELAFVIRDETSSLTLRGFDAHRQLDIRLKYKEVADEADIATN</sequence>
<evidence type="ECO:0000313" key="1">
    <source>
        <dbReference type="EMBL" id="MEA5669657.1"/>
    </source>
</evidence>
<organism evidence="1 2">
    <name type="scientific">Stenotrophomonas capsici</name>
    <dbReference type="NCBI Taxonomy" id="3110230"/>
    <lineage>
        <taxon>Bacteria</taxon>
        <taxon>Pseudomonadati</taxon>
        <taxon>Pseudomonadota</taxon>
        <taxon>Gammaproteobacteria</taxon>
        <taxon>Lysobacterales</taxon>
        <taxon>Lysobacteraceae</taxon>
        <taxon>Stenotrophomonas</taxon>
    </lineage>
</organism>
<keyword evidence="2" id="KW-1185">Reference proteome</keyword>
<evidence type="ECO:0000313" key="2">
    <source>
        <dbReference type="Proteomes" id="UP001301653"/>
    </source>
</evidence>
<comment type="caution">
    <text evidence="1">The sequence shown here is derived from an EMBL/GenBank/DDBJ whole genome shotgun (WGS) entry which is preliminary data.</text>
</comment>
<proteinExistence type="predicted"/>
<dbReference type="EMBL" id="JAYFUH010000263">
    <property type="protein sequence ID" value="MEA5669657.1"/>
    <property type="molecule type" value="Genomic_DNA"/>
</dbReference>
<accession>A0ABU5V8W3</accession>
<dbReference type="RefSeq" id="WP_323439782.1">
    <property type="nucleotide sequence ID" value="NZ_JAYFUH010000263.1"/>
</dbReference>
<gene>
    <name evidence="1" type="ORF">VA603_19165</name>
</gene>
<dbReference type="Proteomes" id="UP001301653">
    <property type="component" value="Unassembled WGS sequence"/>
</dbReference>
<protein>
    <submittedName>
        <fullName evidence="1">Uncharacterized protein</fullName>
    </submittedName>
</protein>